<dbReference type="GO" id="GO:0004789">
    <property type="term" value="F:thiamine-phosphate diphosphorylase activity"/>
    <property type="evidence" value="ECO:0007669"/>
    <property type="project" value="UniProtKB-EC"/>
</dbReference>
<dbReference type="InterPro" id="IPR013785">
    <property type="entry name" value="Aldolase_TIM"/>
</dbReference>
<evidence type="ECO:0000256" key="8">
    <source>
        <dbReference type="ARBA" id="ARBA00047851"/>
    </source>
</evidence>
<dbReference type="InterPro" id="IPR022998">
    <property type="entry name" value="ThiamineP_synth_TenI"/>
</dbReference>
<feature type="binding site" evidence="10">
    <location>
        <begin position="40"/>
        <end position="44"/>
    </location>
    <ligand>
        <name>4-amino-2-methyl-5-(diphosphooxymethyl)pyrimidine</name>
        <dbReference type="ChEBI" id="CHEBI:57841"/>
    </ligand>
</feature>
<evidence type="ECO:0000259" key="13">
    <source>
        <dbReference type="Pfam" id="PF02581"/>
    </source>
</evidence>
<sequence>MRPSSESLGLYLVTDAALCGARGIVRTVELAVEGGARVVQLREKHADLAEHVRLLERLARVIDARALLLVNDRVDAAVAAREQGIRVDGVHLGQGDEDVRRARELLGPDAVIGLSANTSAHLDAVAALPEGTVDHVGIGAIRATATKADHPPALGVEGFALLAAASPVPSVAIGGITTADVPALRRAGASGCAVVSAVCAADDPLRASRVLSAAWTEAAPDR</sequence>
<evidence type="ECO:0000256" key="5">
    <source>
        <dbReference type="ARBA" id="ARBA00022842"/>
    </source>
</evidence>
<feature type="binding site" evidence="10">
    <location>
        <position position="96"/>
    </location>
    <ligand>
        <name>Mg(2+)</name>
        <dbReference type="ChEBI" id="CHEBI:18420"/>
    </ligand>
</feature>
<keyword evidence="15" id="KW-1185">Reference proteome</keyword>
<proteinExistence type="inferred from homology"/>
<feature type="binding site" evidence="10">
    <location>
        <begin position="144"/>
        <end position="146"/>
    </location>
    <ligand>
        <name>2-[(2R,5Z)-2-carboxy-4-methylthiazol-5(2H)-ylidene]ethyl phosphate</name>
        <dbReference type="ChEBI" id="CHEBI:62899"/>
    </ligand>
</feature>
<dbReference type="HAMAP" id="MF_00097">
    <property type="entry name" value="TMP_synthase"/>
    <property type="match status" value="1"/>
</dbReference>
<feature type="binding site" evidence="10">
    <location>
        <position position="72"/>
    </location>
    <ligand>
        <name>Mg(2+)</name>
        <dbReference type="ChEBI" id="CHEBI:18420"/>
    </ligand>
</feature>
<dbReference type="SUPFAM" id="SSF51391">
    <property type="entry name" value="Thiamin phosphate synthase"/>
    <property type="match status" value="1"/>
</dbReference>
<name>A0ABY4NA73_9MICO</name>
<comment type="cofactor">
    <cofactor evidence="10">
        <name>Mg(2+)</name>
        <dbReference type="ChEBI" id="CHEBI:18420"/>
    </cofactor>
    <text evidence="10">Binds 1 Mg(2+) ion per subunit.</text>
</comment>
<evidence type="ECO:0000256" key="1">
    <source>
        <dbReference type="ARBA" id="ARBA00003814"/>
    </source>
</evidence>
<keyword evidence="6 10" id="KW-0784">Thiamine biosynthesis</keyword>
<comment type="catalytic activity">
    <reaction evidence="8 10 11">
        <text>2-(2-carboxy-4-methylthiazol-5-yl)ethyl phosphate + 4-amino-2-methyl-5-(diphosphooxymethyl)pyrimidine + 2 H(+) = thiamine phosphate + CO2 + diphosphate</text>
        <dbReference type="Rhea" id="RHEA:47848"/>
        <dbReference type="ChEBI" id="CHEBI:15378"/>
        <dbReference type="ChEBI" id="CHEBI:16526"/>
        <dbReference type="ChEBI" id="CHEBI:33019"/>
        <dbReference type="ChEBI" id="CHEBI:37575"/>
        <dbReference type="ChEBI" id="CHEBI:57841"/>
        <dbReference type="ChEBI" id="CHEBI:62890"/>
        <dbReference type="EC" id="2.5.1.3"/>
    </reaction>
</comment>
<dbReference type="Pfam" id="PF02581">
    <property type="entry name" value="TMP-TENI"/>
    <property type="match status" value="1"/>
</dbReference>
<evidence type="ECO:0000256" key="3">
    <source>
        <dbReference type="ARBA" id="ARBA00022679"/>
    </source>
</evidence>
<dbReference type="Proteomes" id="UP001055868">
    <property type="component" value="Chromosome"/>
</dbReference>
<evidence type="ECO:0000256" key="10">
    <source>
        <dbReference type="HAMAP-Rule" id="MF_00097"/>
    </source>
</evidence>
<evidence type="ECO:0000256" key="12">
    <source>
        <dbReference type="RuleBase" id="RU004253"/>
    </source>
</evidence>
<accession>A0ABY4NA73</accession>
<protein>
    <recommendedName>
        <fullName evidence="10">Thiamine-phosphate synthase</fullName>
        <shortName evidence="10">TP synthase</shortName>
        <shortName evidence="10">TPS</shortName>
        <ecNumber evidence="10">2.5.1.3</ecNumber>
    </recommendedName>
    <alternativeName>
        <fullName evidence="10">Thiamine-phosphate pyrophosphorylase</fullName>
        <shortName evidence="10">TMP pyrophosphorylase</shortName>
        <shortName evidence="10">TMP-PPase</shortName>
    </alternativeName>
</protein>
<feature type="domain" description="Thiamine phosphate synthase/TenI" evidence="13">
    <location>
        <begin position="10"/>
        <end position="198"/>
    </location>
</feature>
<dbReference type="PANTHER" id="PTHR20857">
    <property type="entry name" value="THIAMINE-PHOSPHATE PYROPHOSPHORYLASE"/>
    <property type="match status" value="1"/>
</dbReference>
<evidence type="ECO:0000256" key="6">
    <source>
        <dbReference type="ARBA" id="ARBA00022977"/>
    </source>
</evidence>
<keyword evidence="3 10" id="KW-0808">Transferase</keyword>
<reference evidence="14" key="1">
    <citation type="submission" date="2022-05" db="EMBL/GenBank/DDBJ databases">
        <title>Genomic analysis of Brachybacterium sp. CBA3104.</title>
        <authorList>
            <person name="Roh S.W."/>
            <person name="Kim Y.B."/>
            <person name="Kim Y."/>
        </authorList>
    </citation>
    <scope>NUCLEOTIDE SEQUENCE</scope>
    <source>
        <strain evidence="14">CBA3104</strain>
    </source>
</reference>
<comment type="pathway">
    <text evidence="2 10 12">Cofactor biosynthesis; thiamine diphosphate biosynthesis; thiamine phosphate from 4-amino-2-methyl-5-diphosphomethylpyrimidine and 4-methyl-5-(2-phosphoethyl)-thiazole: step 1/1.</text>
</comment>
<feature type="binding site" evidence="10">
    <location>
        <position position="175"/>
    </location>
    <ligand>
        <name>2-[(2R,5Z)-2-carboxy-4-methylthiazol-5(2H)-ylidene]ethyl phosphate</name>
        <dbReference type="ChEBI" id="CHEBI:62899"/>
    </ligand>
</feature>
<organism evidence="14 15">
    <name type="scientific">Brachybacterium kimchii</name>
    <dbReference type="NCBI Taxonomy" id="2942909"/>
    <lineage>
        <taxon>Bacteria</taxon>
        <taxon>Bacillati</taxon>
        <taxon>Actinomycetota</taxon>
        <taxon>Actinomycetes</taxon>
        <taxon>Micrococcales</taxon>
        <taxon>Dermabacteraceae</taxon>
        <taxon>Brachybacterium</taxon>
    </lineage>
</organism>
<evidence type="ECO:0000313" key="14">
    <source>
        <dbReference type="EMBL" id="UQN31438.1"/>
    </source>
</evidence>
<feature type="binding site" evidence="10">
    <location>
        <position position="115"/>
    </location>
    <ligand>
        <name>4-amino-2-methyl-5-(diphosphooxymethyl)pyrimidine</name>
        <dbReference type="ChEBI" id="CHEBI:57841"/>
    </ligand>
</feature>
<comment type="catalytic activity">
    <reaction evidence="7 10 11">
        <text>4-methyl-5-(2-phosphooxyethyl)-thiazole + 4-amino-2-methyl-5-(diphosphooxymethyl)pyrimidine + H(+) = thiamine phosphate + diphosphate</text>
        <dbReference type="Rhea" id="RHEA:22328"/>
        <dbReference type="ChEBI" id="CHEBI:15378"/>
        <dbReference type="ChEBI" id="CHEBI:33019"/>
        <dbReference type="ChEBI" id="CHEBI:37575"/>
        <dbReference type="ChEBI" id="CHEBI:57841"/>
        <dbReference type="ChEBI" id="CHEBI:58296"/>
        <dbReference type="EC" id="2.5.1.3"/>
    </reaction>
</comment>
<evidence type="ECO:0000256" key="2">
    <source>
        <dbReference type="ARBA" id="ARBA00005165"/>
    </source>
</evidence>
<evidence type="ECO:0000256" key="9">
    <source>
        <dbReference type="ARBA" id="ARBA00047883"/>
    </source>
</evidence>
<evidence type="ECO:0000256" key="11">
    <source>
        <dbReference type="RuleBase" id="RU003826"/>
    </source>
</evidence>
<comment type="function">
    <text evidence="1 10">Condenses 4-methyl-5-(beta-hydroxyethyl)thiazole monophosphate (THZ-P) and 2-methyl-4-amino-5-hydroxymethyl pyrimidine pyrophosphate (HMP-PP) to form thiamine monophosphate (TMP).</text>
</comment>
<dbReference type="PANTHER" id="PTHR20857:SF15">
    <property type="entry name" value="THIAMINE-PHOSPHATE SYNTHASE"/>
    <property type="match status" value="1"/>
</dbReference>
<gene>
    <name evidence="10 14" type="primary">thiE</name>
    <name evidence="14" type="ORF">M4486_09220</name>
</gene>
<dbReference type="EMBL" id="CP097218">
    <property type="protein sequence ID" value="UQN31438.1"/>
    <property type="molecule type" value="Genomic_DNA"/>
</dbReference>
<dbReference type="InterPro" id="IPR034291">
    <property type="entry name" value="TMP_synthase"/>
</dbReference>
<evidence type="ECO:0000256" key="4">
    <source>
        <dbReference type="ARBA" id="ARBA00022723"/>
    </source>
</evidence>
<dbReference type="InterPro" id="IPR036206">
    <property type="entry name" value="ThiamineP_synth_sf"/>
</dbReference>
<comment type="catalytic activity">
    <reaction evidence="9 10 11">
        <text>2-[(2R,5Z)-2-carboxy-4-methylthiazol-5(2H)-ylidene]ethyl phosphate + 4-amino-2-methyl-5-(diphosphooxymethyl)pyrimidine + 2 H(+) = thiamine phosphate + CO2 + diphosphate</text>
        <dbReference type="Rhea" id="RHEA:47844"/>
        <dbReference type="ChEBI" id="CHEBI:15378"/>
        <dbReference type="ChEBI" id="CHEBI:16526"/>
        <dbReference type="ChEBI" id="CHEBI:33019"/>
        <dbReference type="ChEBI" id="CHEBI:37575"/>
        <dbReference type="ChEBI" id="CHEBI:57841"/>
        <dbReference type="ChEBI" id="CHEBI:62899"/>
        <dbReference type="EC" id="2.5.1.3"/>
    </reaction>
</comment>
<dbReference type="Gene3D" id="3.20.20.70">
    <property type="entry name" value="Aldolase class I"/>
    <property type="match status" value="1"/>
</dbReference>
<evidence type="ECO:0000313" key="15">
    <source>
        <dbReference type="Proteomes" id="UP001055868"/>
    </source>
</evidence>
<feature type="binding site" evidence="10">
    <location>
        <position position="71"/>
    </location>
    <ligand>
        <name>4-amino-2-methyl-5-(diphosphooxymethyl)pyrimidine</name>
        <dbReference type="ChEBI" id="CHEBI:57841"/>
    </ligand>
</feature>
<comment type="similarity">
    <text evidence="10 11">Belongs to the thiamine-phosphate synthase family.</text>
</comment>
<evidence type="ECO:0000256" key="7">
    <source>
        <dbReference type="ARBA" id="ARBA00047334"/>
    </source>
</evidence>
<keyword evidence="4 10" id="KW-0479">Metal-binding</keyword>
<dbReference type="RefSeq" id="WP_249480860.1">
    <property type="nucleotide sequence ID" value="NZ_CP097218.1"/>
</dbReference>
<dbReference type="EC" id="2.5.1.3" evidence="10"/>
<keyword evidence="5 10" id="KW-0460">Magnesium</keyword>
<dbReference type="CDD" id="cd00564">
    <property type="entry name" value="TMP_TenI"/>
    <property type="match status" value="1"/>
</dbReference>
<dbReference type="NCBIfam" id="TIGR00693">
    <property type="entry name" value="thiE"/>
    <property type="match status" value="1"/>
</dbReference>
<feature type="binding site" evidence="10">
    <location>
        <position position="147"/>
    </location>
    <ligand>
        <name>4-amino-2-methyl-5-(diphosphooxymethyl)pyrimidine</name>
        <dbReference type="ChEBI" id="CHEBI:57841"/>
    </ligand>
</feature>
<feature type="binding site" evidence="10">
    <location>
        <begin position="195"/>
        <end position="196"/>
    </location>
    <ligand>
        <name>2-[(2R,5Z)-2-carboxy-4-methylthiazol-5(2H)-ylidene]ethyl phosphate</name>
        <dbReference type="ChEBI" id="CHEBI:62899"/>
    </ligand>
</feature>